<name>A0A1I4B785_9PROT</name>
<dbReference type="InterPro" id="IPR052516">
    <property type="entry name" value="N-heterocyclic_Hydroxylase"/>
</dbReference>
<dbReference type="SUPFAM" id="SSF56003">
    <property type="entry name" value="Molybdenum cofactor-binding domain"/>
    <property type="match status" value="2"/>
</dbReference>
<dbReference type="PANTHER" id="PTHR47495:SF1">
    <property type="entry name" value="BLL3820 PROTEIN"/>
    <property type="match status" value="1"/>
</dbReference>
<dbReference type="InterPro" id="IPR012368">
    <property type="entry name" value="OxRdtase_Mopterin-bd_su_IorB"/>
</dbReference>
<dbReference type="InterPro" id="IPR006311">
    <property type="entry name" value="TAT_signal"/>
</dbReference>
<reference evidence="2 3" key="1">
    <citation type="submission" date="2016-10" db="EMBL/GenBank/DDBJ databases">
        <authorList>
            <person name="de Groot N.N."/>
        </authorList>
    </citation>
    <scope>NUCLEOTIDE SEQUENCE [LARGE SCALE GENOMIC DNA]</scope>
    <source>
        <strain evidence="2 3">DSM 19981</strain>
    </source>
</reference>
<dbReference type="STRING" id="1123062.SAMN02745775_10517"/>
<sequence>MGMQTPTRRGFVAGLAAGAAGLAIGFRLDASAQQAAPVGPPMLRANPKLDSWVRLTPDGRIVVLTGRVELGQGVLTAMRQIAAEELDVAPARLELISGDTAETANEGVTAGSQSIKFGGEALAVACADARATLVNVAAETWGVERAALNVSDGVIEGIGGRRMTYAEAAARVSLVRPANLAAQRKPPHAGTIIGTSLPRTDIPAKVFGQQVFIHDMRPEGMLFGAIARPPSYAARLVALDMAWAEALPGVVKVVRDGSFIGVIARREEQANDAARRITAAAQWRDGAALFGGKGAFEYLTTEPALTRTIHSKAAPASTPARTHVAEYRRGFQAHASIGASCSLAKFEDGKLTVWSHTQGPFPLRGDLARGLRMEPEAIRVIHAQGSGCYGHNGADDVALDAALLARAMPGRTIRVHWTHEEEMVWEPWGSAMVVKLEAAMGADGGIASWGHDVWSFPHSTRPGDRVGCNLRSAWYLENPVAPSPIVDGALPNGASARNAVPIYDFPGQRVTTHFHTAMPVRTSALRTLGGYFNAVAAEMFIDECASLAGVDPVAYRIRHLADQRLVAVLRKAVEISGWQPKPVVMGRGNAQGARLVGTGVGMTKYKNSDSHVAVVARVSVDPATGVVRLEKMWAATEAGRAINPDGITNQIEGGMVQAASWTLLEEGRWDRGRMVSEDYTAYPIIDFERIPPIESVLIDRPDLPSLGVGEGSQGPTGAAIANAILDATGRRVAEIPFTPERVLAALRA</sequence>
<dbReference type="GO" id="GO:0016491">
    <property type="term" value="F:oxidoreductase activity"/>
    <property type="evidence" value="ECO:0007669"/>
    <property type="project" value="InterPro"/>
</dbReference>
<dbReference type="PROSITE" id="PS51318">
    <property type="entry name" value="TAT"/>
    <property type="match status" value="1"/>
</dbReference>
<dbReference type="AlphaFoldDB" id="A0A1I4B785"/>
<feature type="domain" description="Aldehyde oxidase/xanthine dehydrogenase a/b hammerhead" evidence="1">
    <location>
        <begin position="207"/>
        <end position="287"/>
    </location>
</feature>
<proteinExistence type="predicted"/>
<accession>A0A1I4B785</accession>
<dbReference type="PIRSF" id="PIRSF036389">
    <property type="entry name" value="IOR_B"/>
    <property type="match status" value="1"/>
</dbReference>
<dbReference type="Gene3D" id="3.90.1170.50">
    <property type="entry name" value="Aldehyde oxidase/xanthine dehydrogenase, a/b hammerhead"/>
    <property type="match status" value="1"/>
</dbReference>
<organism evidence="2 3">
    <name type="scientific">Falsiroseomonas stagni DSM 19981</name>
    <dbReference type="NCBI Taxonomy" id="1123062"/>
    <lineage>
        <taxon>Bacteria</taxon>
        <taxon>Pseudomonadati</taxon>
        <taxon>Pseudomonadota</taxon>
        <taxon>Alphaproteobacteria</taxon>
        <taxon>Acetobacterales</taxon>
        <taxon>Roseomonadaceae</taxon>
        <taxon>Falsiroseomonas</taxon>
    </lineage>
</organism>
<protein>
    <submittedName>
        <fullName evidence="2">CO or xanthine dehydrogenase, Mo-binding subunit</fullName>
    </submittedName>
</protein>
<dbReference type="Proteomes" id="UP000199473">
    <property type="component" value="Unassembled WGS sequence"/>
</dbReference>
<dbReference type="EMBL" id="FOSQ01000005">
    <property type="protein sequence ID" value="SFK64393.1"/>
    <property type="molecule type" value="Genomic_DNA"/>
</dbReference>
<dbReference type="InterPro" id="IPR046867">
    <property type="entry name" value="AldOxase/xan_DH_MoCoBD2"/>
</dbReference>
<dbReference type="PANTHER" id="PTHR47495">
    <property type="entry name" value="ALDEHYDE DEHYDROGENASE"/>
    <property type="match status" value="1"/>
</dbReference>
<dbReference type="InterPro" id="IPR037165">
    <property type="entry name" value="AldOxase/xan_DH_Mopterin-bd_sf"/>
</dbReference>
<dbReference type="Gene3D" id="3.30.365.10">
    <property type="entry name" value="Aldehyde oxidase/xanthine dehydrogenase, molybdopterin binding domain"/>
    <property type="match status" value="4"/>
</dbReference>
<dbReference type="InterPro" id="IPR008274">
    <property type="entry name" value="AldOxase/xan_DH_MoCoBD1"/>
</dbReference>
<gene>
    <name evidence="2" type="ORF">SAMN02745775_10517</name>
</gene>
<dbReference type="Pfam" id="PF02738">
    <property type="entry name" value="MoCoBD_1"/>
    <property type="match status" value="1"/>
</dbReference>
<evidence type="ECO:0000313" key="3">
    <source>
        <dbReference type="Proteomes" id="UP000199473"/>
    </source>
</evidence>
<keyword evidence="3" id="KW-1185">Reference proteome</keyword>
<dbReference type="SMART" id="SM01008">
    <property type="entry name" value="Ald_Xan_dh_C"/>
    <property type="match status" value="1"/>
</dbReference>
<dbReference type="Pfam" id="PF20256">
    <property type="entry name" value="MoCoBD_2"/>
    <property type="match status" value="2"/>
</dbReference>
<evidence type="ECO:0000259" key="1">
    <source>
        <dbReference type="SMART" id="SM01008"/>
    </source>
</evidence>
<evidence type="ECO:0000313" key="2">
    <source>
        <dbReference type="EMBL" id="SFK64393.1"/>
    </source>
</evidence>
<dbReference type="InterPro" id="IPR000674">
    <property type="entry name" value="Ald_Oxase/Xan_DH_a/b"/>
</dbReference>
<dbReference type="OrthoDB" id="9767994at2"/>